<sequence length="377" mass="43697">RQAQLMIQDGARHSEISELYDEKWRALEMEDEIVNDGAWAEHSLKVADNYVDFAHNNQLEIIEAMDIAMQEIELDLFPTDPQEARRMRGKLIGIRDSAYAAVDVYNDGRYADWEVSPRQAVMNEYWTAWGDYSDELQLQYAKVEGADTGEELSAAYDSIARWRRENSGREIIIAGVAFASPSARSWNAMDYDHKKSLADAKLADKLEWLSWEDVAHIIEIYPEAKAYLPTTEIAQQIFDWKSDQDALLARKYRIGGGYIEMNDGSRKARDDHQNRINEEFDRRLRVEGEFGVLENISNYPIENFEQFGALPKSMEWLVPYAVAVHRQLDAQEKSPLSNAGHVQQRWVFSKVQEQFIGRPDLRDEFITWGMRVFQVNR</sequence>
<feature type="non-terminal residue" evidence="1">
    <location>
        <position position="377"/>
    </location>
</feature>
<feature type="non-terminal residue" evidence="1">
    <location>
        <position position="1"/>
    </location>
</feature>
<reference evidence="1" key="1">
    <citation type="journal article" date="2015" name="Nature">
        <title>Complex archaea that bridge the gap between prokaryotes and eukaryotes.</title>
        <authorList>
            <person name="Spang A."/>
            <person name="Saw J.H."/>
            <person name="Jorgensen S.L."/>
            <person name="Zaremba-Niedzwiedzka K."/>
            <person name="Martijn J."/>
            <person name="Lind A.E."/>
            <person name="van Eijk R."/>
            <person name="Schleper C."/>
            <person name="Guy L."/>
            <person name="Ettema T.J."/>
        </authorList>
    </citation>
    <scope>NUCLEOTIDE SEQUENCE</scope>
</reference>
<proteinExistence type="predicted"/>
<evidence type="ECO:0000313" key="1">
    <source>
        <dbReference type="EMBL" id="KKK68467.1"/>
    </source>
</evidence>
<accession>A0A0F8XH61</accession>
<comment type="caution">
    <text evidence="1">The sequence shown here is derived from an EMBL/GenBank/DDBJ whole genome shotgun (WGS) entry which is preliminary data.</text>
</comment>
<organism evidence="1">
    <name type="scientific">marine sediment metagenome</name>
    <dbReference type="NCBI Taxonomy" id="412755"/>
    <lineage>
        <taxon>unclassified sequences</taxon>
        <taxon>metagenomes</taxon>
        <taxon>ecological metagenomes</taxon>
    </lineage>
</organism>
<dbReference type="AlphaFoldDB" id="A0A0F8XH61"/>
<gene>
    <name evidence="1" type="ORF">LCGC14_2943760</name>
</gene>
<name>A0A0F8XH61_9ZZZZ</name>
<dbReference type="EMBL" id="LAZR01059120">
    <property type="protein sequence ID" value="KKK68467.1"/>
    <property type="molecule type" value="Genomic_DNA"/>
</dbReference>
<protein>
    <submittedName>
        <fullName evidence="1">Uncharacterized protein</fullName>
    </submittedName>
</protein>